<sequence length="77" mass="8474">MGFSTIFTLVAAGMGVSLVTDLAMQQPSKGIVFRSLNPVTTIATSFAWRKDEKSPVVNTFLTLAREFLKTKFQESQS</sequence>
<name>A0A2U1K7I9_9BACI</name>
<gene>
    <name evidence="2" type="ORF">DCC39_04165</name>
</gene>
<dbReference type="InterPro" id="IPR005119">
    <property type="entry name" value="LysR_subst-bd"/>
</dbReference>
<protein>
    <recommendedName>
        <fullName evidence="1">LysR substrate-binding domain-containing protein</fullName>
    </recommendedName>
</protein>
<accession>A0A2U1K7I9</accession>
<dbReference type="Pfam" id="PF03466">
    <property type="entry name" value="LysR_substrate"/>
    <property type="match status" value="1"/>
</dbReference>
<organism evidence="2 3">
    <name type="scientific">Pueribacillus theae</name>
    <dbReference type="NCBI Taxonomy" id="2171751"/>
    <lineage>
        <taxon>Bacteria</taxon>
        <taxon>Bacillati</taxon>
        <taxon>Bacillota</taxon>
        <taxon>Bacilli</taxon>
        <taxon>Bacillales</taxon>
        <taxon>Bacillaceae</taxon>
        <taxon>Pueribacillus</taxon>
    </lineage>
</organism>
<dbReference type="OrthoDB" id="9803735at2"/>
<comment type="caution">
    <text evidence="2">The sequence shown here is derived from an EMBL/GenBank/DDBJ whole genome shotgun (WGS) entry which is preliminary data.</text>
</comment>
<proteinExistence type="predicted"/>
<dbReference type="Gene3D" id="3.40.190.10">
    <property type="entry name" value="Periplasmic binding protein-like II"/>
    <property type="match status" value="2"/>
</dbReference>
<dbReference type="AlphaFoldDB" id="A0A2U1K7I9"/>
<evidence type="ECO:0000259" key="1">
    <source>
        <dbReference type="Pfam" id="PF03466"/>
    </source>
</evidence>
<keyword evidence="3" id="KW-1185">Reference proteome</keyword>
<dbReference type="Proteomes" id="UP000245998">
    <property type="component" value="Unassembled WGS sequence"/>
</dbReference>
<feature type="domain" description="LysR substrate-binding" evidence="1">
    <location>
        <begin position="3"/>
        <end position="67"/>
    </location>
</feature>
<evidence type="ECO:0000313" key="2">
    <source>
        <dbReference type="EMBL" id="PWA12848.1"/>
    </source>
</evidence>
<dbReference type="EMBL" id="QCZG01000005">
    <property type="protein sequence ID" value="PWA12848.1"/>
    <property type="molecule type" value="Genomic_DNA"/>
</dbReference>
<reference evidence="2 3" key="1">
    <citation type="submission" date="2018-04" db="EMBL/GenBank/DDBJ databases">
        <title>Camelliibacillus theae gen. nov., sp. nov., isolated from Pu'er tea.</title>
        <authorList>
            <person name="Niu L."/>
        </authorList>
    </citation>
    <scope>NUCLEOTIDE SEQUENCE [LARGE SCALE GENOMIC DNA]</scope>
    <source>
        <strain evidence="2 3">T8</strain>
    </source>
</reference>
<dbReference type="SUPFAM" id="SSF53850">
    <property type="entry name" value="Periplasmic binding protein-like II"/>
    <property type="match status" value="1"/>
</dbReference>
<evidence type="ECO:0000313" key="3">
    <source>
        <dbReference type="Proteomes" id="UP000245998"/>
    </source>
</evidence>